<evidence type="ECO:0000256" key="1">
    <source>
        <dbReference type="SAM" id="MobiDB-lite"/>
    </source>
</evidence>
<keyword evidence="3" id="KW-1185">Reference proteome</keyword>
<dbReference type="EMBL" id="VSRR010010227">
    <property type="protein sequence ID" value="MPC51514.1"/>
    <property type="molecule type" value="Genomic_DNA"/>
</dbReference>
<name>A0A5B7G4U8_PORTR</name>
<organism evidence="2 3">
    <name type="scientific">Portunus trituberculatus</name>
    <name type="common">Swimming crab</name>
    <name type="synonym">Neptunus trituberculatus</name>
    <dbReference type="NCBI Taxonomy" id="210409"/>
    <lineage>
        <taxon>Eukaryota</taxon>
        <taxon>Metazoa</taxon>
        <taxon>Ecdysozoa</taxon>
        <taxon>Arthropoda</taxon>
        <taxon>Crustacea</taxon>
        <taxon>Multicrustacea</taxon>
        <taxon>Malacostraca</taxon>
        <taxon>Eumalacostraca</taxon>
        <taxon>Eucarida</taxon>
        <taxon>Decapoda</taxon>
        <taxon>Pleocyemata</taxon>
        <taxon>Brachyura</taxon>
        <taxon>Eubrachyura</taxon>
        <taxon>Portunoidea</taxon>
        <taxon>Portunidae</taxon>
        <taxon>Portuninae</taxon>
        <taxon>Portunus</taxon>
    </lineage>
</organism>
<comment type="caution">
    <text evidence="2">The sequence shown here is derived from an EMBL/GenBank/DDBJ whole genome shotgun (WGS) entry which is preliminary data.</text>
</comment>
<dbReference type="AlphaFoldDB" id="A0A5B7G4U8"/>
<reference evidence="2 3" key="1">
    <citation type="submission" date="2019-05" db="EMBL/GenBank/DDBJ databases">
        <title>Another draft genome of Portunus trituberculatus and its Hox gene families provides insights of decapod evolution.</title>
        <authorList>
            <person name="Jeong J.-H."/>
            <person name="Song I."/>
            <person name="Kim S."/>
            <person name="Choi T."/>
            <person name="Kim D."/>
            <person name="Ryu S."/>
            <person name="Kim W."/>
        </authorList>
    </citation>
    <scope>NUCLEOTIDE SEQUENCE [LARGE SCALE GENOMIC DNA]</scope>
    <source>
        <tissue evidence="2">Muscle</tissue>
    </source>
</reference>
<gene>
    <name evidence="2" type="ORF">E2C01_045362</name>
</gene>
<sequence length="99" mass="10465">MVFGLLARHAKPAQTIGGRAHTPQEGLPPHPQFQSSPHKNSRNIANYTFAFASSRTPHTWARRRCSSTRTTCGYGPAATSLTSVPAAPPILSGGSAVIV</sequence>
<proteinExistence type="predicted"/>
<protein>
    <submittedName>
        <fullName evidence="2">Uncharacterized protein</fullName>
    </submittedName>
</protein>
<feature type="region of interest" description="Disordered" evidence="1">
    <location>
        <begin position="10"/>
        <end position="40"/>
    </location>
</feature>
<evidence type="ECO:0000313" key="2">
    <source>
        <dbReference type="EMBL" id="MPC51514.1"/>
    </source>
</evidence>
<evidence type="ECO:0000313" key="3">
    <source>
        <dbReference type="Proteomes" id="UP000324222"/>
    </source>
</evidence>
<dbReference type="Proteomes" id="UP000324222">
    <property type="component" value="Unassembled WGS sequence"/>
</dbReference>
<accession>A0A5B7G4U8</accession>